<dbReference type="AlphaFoldDB" id="A0A1H2SAT1"/>
<dbReference type="EMBL" id="FNON01000001">
    <property type="protein sequence ID" value="SDW28712.1"/>
    <property type="molecule type" value="Genomic_DNA"/>
</dbReference>
<dbReference type="Proteomes" id="UP000199515">
    <property type="component" value="Unassembled WGS sequence"/>
</dbReference>
<dbReference type="GO" id="GO:0006352">
    <property type="term" value="P:DNA-templated transcription initiation"/>
    <property type="evidence" value="ECO:0007669"/>
    <property type="project" value="InterPro"/>
</dbReference>
<dbReference type="Pfam" id="PF04542">
    <property type="entry name" value="Sigma70_r2"/>
    <property type="match status" value="1"/>
</dbReference>
<dbReference type="SUPFAM" id="SSF88946">
    <property type="entry name" value="Sigma2 domain of RNA polymerase sigma factors"/>
    <property type="match status" value="1"/>
</dbReference>
<dbReference type="InterPro" id="IPR035940">
    <property type="entry name" value="CAP_sf"/>
</dbReference>
<accession>A0A1H2SAT1</accession>
<organism evidence="4 5">
    <name type="scientific">Amycolatopsis xylanica</name>
    <dbReference type="NCBI Taxonomy" id="589385"/>
    <lineage>
        <taxon>Bacteria</taxon>
        <taxon>Bacillati</taxon>
        <taxon>Actinomycetota</taxon>
        <taxon>Actinomycetes</taxon>
        <taxon>Pseudonocardiales</taxon>
        <taxon>Pseudonocardiaceae</taxon>
        <taxon>Amycolatopsis</taxon>
    </lineage>
</organism>
<dbReference type="STRING" id="589385.SAMN05421504_101164"/>
<dbReference type="Pfam" id="PF00188">
    <property type="entry name" value="CAP"/>
    <property type="match status" value="1"/>
</dbReference>
<dbReference type="PANTHER" id="PTHR31157">
    <property type="entry name" value="SCP DOMAIN-CONTAINING PROTEIN"/>
    <property type="match status" value="1"/>
</dbReference>
<proteinExistence type="predicted"/>
<feature type="domain" description="SCP" evidence="2">
    <location>
        <begin position="391"/>
        <end position="516"/>
    </location>
</feature>
<evidence type="ECO:0000256" key="1">
    <source>
        <dbReference type="SAM" id="MobiDB-lite"/>
    </source>
</evidence>
<evidence type="ECO:0000313" key="4">
    <source>
        <dbReference type="EMBL" id="SDW28712.1"/>
    </source>
</evidence>
<dbReference type="InterPro" id="IPR014044">
    <property type="entry name" value="CAP_dom"/>
</dbReference>
<dbReference type="InterPro" id="IPR014284">
    <property type="entry name" value="RNA_pol_sigma-70_dom"/>
</dbReference>
<dbReference type="Gene3D" id="1.10.1740.10">
    <property type="match status" value="1"/>
</dbReference>
<feature type="domain" description="RNA polymerase sigma-70 region 2" evidence="3">
    <location>
        <begin position="29"/>
        <end position="94"/>
    </location>
</feature>
<keyword evidence="5" id="KW-1185">Reference proteome</keyword>
<evidence type="ECO:0000259" key="2">
    <source>
        <dbReference type="Pfam" id="PF00188"/>
    </source>
</evidence>
<dbReference type="InterPro" id="IPR013325">
    <property type="entry name" value="RNA_pol_sigma_r2"/>
</dbReference>
<dbReference type="RefSeq" id="WP_218134547.1">
    <property type="nucleotide sequence ID" value="NZ_FNON01000001.1"/>
</dbReference>
<sequence length="523" mass="55722">MNGRERHAQVDMTQVTAARAGDREAMDALVADHLQLVYSITGHALSSAADVDDVVQETMLRVVRDLDRLRDPDRFRSWLVAVTLNQIRDHYRRNHAAPAPLDEYEERPDPEAEFVEVALSRLQVAEQRREVDEAARWLAPADRELLALWTLERAGHLTRTEVAEALQLEAHVVTVRISRLKTRLEAVRPLVRALAAEPRCPGITQAAEGWSGEPGPLWRKRFLRHLEDCSRCRRGAFDALPIERILIGAALLSVPAGFLPRVLSSLHEPAQLAAGAPLASVSPFRRVANFASAKPALVATGAAVACAIGVAGVLTLTPSSPPPVAQAADAFVAPSVSVTSEPSPEPTVTPSPTETESSESSEPAPSTTTPPSTTKTTPPKPRGSTAAEKVLALINDTRADAGLPALRVDPALVTAAGKHNQEMAGGCGLSHQCPGEPGLGERATAAGAKWSTCGENVGTGGPVADSADAITRMALGLTQSMIDEKPPNDGHRKNILSSSFTRIGIVVTRDARGTVWLTHDFAG</sequence>
<protein>
    <submittedName>
        <fullName evidence="4">RNA polymerase sigma factor, sigma-70 family</fullName>
    </submittedName>
</protein>
<dbReference type="NCBIfam" id="TIGR02937">
    <property type="entry name" value="sigma70-ECF"/>
    <property type="match status" value="1"/>
</dbReference>
<dbReference type="GO" id="GO:0003700">
    <property type="term" value="F:DNA-binding transcription factor activity"/>
    <property type="evidence" value="ECO:0007669"/>
    <property type="project" value="InterPro"/>
</dbReference>
<dbReference type="PANTHER" id="PTHR31157:SF1">
    <property type="entry name" value="SCP DOMAIN-CONTAINING PROTEIN"/>
    <property type="match status" value="1"/>
</dbReference>
<dbReference type="InterPro" id="IPR007627">
    <property type="entry name" value="RNA_pol_sigma70_r2"/>
</dbReference>
<dbReference type="CDD" id="cd05379">
    <property type="entry name" value="CAP_bacterial"/>
    <property type="match status" value="1"/>
</dbReference>
<gene>
    <name evidence="4" type="ORF">SAMN05421504_101164</name>
</gene>
<dbReference type="Gene3D" id="3.40.33.10">
    <property type="entry name" value="CAP"/>
    <property type="match status" value="1"/>
</dbReference>
<feature type="region of interest" description="Disordered" evidence="1">
    <location>
        <begin position="336"/>
        <end position="385"/>
    </location>
</feature>
<evidence type="ECO:0000313" key="5">
    <source>
        <dbReference type="Proteomes" id="UP000199515"/>
    </source>
</evidence>
<feature type="compositionally biased region" description="Low complexity" evidence="1">
    <location>
        <begin position="350"/>
        <end position="377"/>
    </location>
</feature>
<name>A0A1H2SAT1_9PSEU</name>
<dbReference type="SUPFAM" id="SSF55797">
    <property type="entry name" value="PR-1-like"/>
    <property type="match status" value="1"/>
</dbReference>
<evidence type="ECO:0000259" key="3">
    <source>
        <dbReference type="Pfam" id="PF04542"/>
    </source>
</evidence>
<reference evidence="4 5" key="1">
    <citation type="submission" date="2016-10" db="EMBL/GenBank/DDBJ databases">
        <authorList>
            <person name="de Groot N.N."/>
        </authorList>
    </citation>
    <scope>NUCLEOTIDE SEQUENCE [LARGE SCALE GENOMIC DNA]</scope>
    <source>
        <strain evidence="4 5">CPCC 202699</strain>
    </source>
</reference>